<evidence type="ECO:0000256" key="1">
    <source>
        <dbReference type="ARBA" id="ARBA00001947"/>
    </source>
</evidence>
<dbReference type="InterPro" id="IPR013149">
    <property type="entry name" value="ADH-like_C"/>
</dbReference>
<comment type="caution">
    <text evidence="7">The sequence shown here is derived from an EMBL/GenBank/DDBJ whole genome shotgun (WGS) entry which is preliminary data.</text>
</comment>
<dbReference type="GO" id="GO:0016491">
    <property type="term" value="F:oxidoreductase activity"/>
    <property type="evidence" value="ECO:0007669"/>
    <property type="project" value="UniProtKB-KW"/>
</dbReference>
<dbReference type="InterPro" id="IPR036291">
    <property type="entry name" value="NAD(P)-bd_dom_sf"/>
</dbReference>
<dbReference type="InterPro" id="IPR011032">
    <property type="entry name" value="GroES-like_sf"/>
</dbReference>
<dbReference type="Proteomes" id="UP000258309">
    <property type="component" value="Unassembled WGS sequence"/>
</dbReference>
<evidence type="ECO:0000313" key="8">
    <source>
        <dbReference type="Proteomes" id="UP000258309"/>
    </source>
</evidence>
<keyword evidence="8" id="KW-1185">Reference proteome</keyword>
<dbReference type="SUPFAM" id="SSF50129">
    <property type="entry name" value="GroES-like"/>
    <property type="match status" value="1"/>
</dbReference>
<comment type="similarity">
    <text evidence="2">Belongs to the zinc-containing alcohol dehydrogenase family.</text>
</comment>
<dbReference type="PANTHER" id="PTHR42940">
    <property type="entry name" value="ALCOHOL DEHYDROGENASE 1-RELATED"/>
    <property type="match status" value="1"/>
</dbReference>
<dbReference type="OMA" id="RPKINER"/>
<dbReference type="OrthoDB" id="256333at2759"/>
<evidence type="ECO:0000313" key="7">
    <source>
        <dbReference type="EMBL" id="RFU32933.1"/>
    </source>
</evidence>
<dbReference type="STRING" id="5539.A0A3E2HIE9"/>
<dbReference type="Gene3D" id="3.40.50.720">
    <property type="entry name" value="NAD(P)-binding Rossmann-like Domain"/>
    <property type="match status" value="1"/>
</dbReference>
<dbReference type="InterPro" id="IPR020843">
    <property type="entry name" value="ER"/>
</dbReference>
<reference evidence="7 8" key="1">
    <citation type="submission" date="2018-05" db="EMBL/GenBank/DDBJ databases">
        <title>Draft genome sequence of Scytalidium lignicola DSM 105466, a ubiquitous saprotrophic fungus.</title>
        <authorList>
            <person name="Buettner E."/>
            <person name="Gebauer A.M."/>
            <person name="Hofrichter M."/>
            <person name="Liers C."/>
            <person name="Kellner H."/>
        </authorList>
    </citation>
    <scope>NUCLEOTIDE SEQUENCE [LARGE SCALE GENOMIC DNA]</scope>
    <source>
        <strain evidence="7 8">DSM 105466</strain>
    </source>
</reference>
<keyword evidence="4" id="KW-0862">Zinc</keyword>
<accession>A0A3E2HIE9</accession>
<gene>
    <name evidence="7" type="ORF">B7463_g3407</name>
</gene>
<keyword evidence="3" id="KW-0479">Metal-binding</keyword>
<evidence type="ECO:0000256" key="4">
    <source>
        <dbReference type="ARBA" id="ARBA00022833"/>
    </source>
</evidence>
<evidence type="ECO:0000259" key="6">
    <source>
        <dbReference type="SMART" id="SM00829"/>
    </source>
</evidence>
<dbReference type="Pfam" id="PF08240">
    <property type="entry name" value="ADH_N"/>
    <property type="match status" value="1"/>
</dbReference>
<evidence type="ECO:0000256" key="2">
    <source>
        <dbReference type="ARBA" id="ARBA00008072"/>
    </source>
</evidence>
<dbReference type="Pfam" id="PF00107">
    <property type="entry name" value="ADH_zinc_N"/>
    <property type="match status" value="1"/>
</dbReference>
<evidence type="ECO:0000256" key="3">
    <source>
        <dbReference type="ARBA" id="ARBA00022723"/>
    </source>
</evidence>
<proteinExistence type="inferred from homology"/>
<evidence type="ECO:0000256" key="5">
    <source>
        <dbReference type="ARBA" id="ARBA00023002"/>
    </source>
</evidence>
<dbReference type="Gene3D" id="3.90.180.10">
    <property type="entry name" value="Medium-chain alcohol dehydrogenases, catalytic domain"/>
    <property type="match status" value="1"/>
</dbReference>
<name>A0A3E2HIE9_SCYLI</name>
<dbReference type="EMBL" id="NCSJ02000045">
    <property type="protein sequence ID" value="RFU32933.1"/>
    <property type="molecule type" value="Genomic_DNA"/>
</dbReference>
<organism evidence="7 8">
    <name type="scientific">Scytalidium lignicola</name>
    <name type="common">Hyphomycete</name>
    <dbReference type="NCBI Taxonomy" id="5539"/>
    <lineage>
        <taxon>Eukaryota</taxon>
        <taxon>Fungi</taxon>
        <taxon>Dikarya</taxon>
        <taxon>Ascomycota</taxon>
        <taxon>Pezizomycotina</taxon>
        <taxon>Leotiomycetes</taxon>
        <taxon>Leotiomycetes incertae sedis</taxon>
        <taxon>Scytalidium</taxon>
    </lineage>
</organism>
<dbReference type="SMART" id="SM00829">
    <property type="entry name" value="PKS_ER"/>
    <property type="match status" value="1"/>
</dbReference>
<dbReference type="SUPFAM" id="SSF51735">
    <property type="entry name" value="NAD(P)-binding Rossmann-fold domains"/>
    <property type="match status" value="1"/>
</dbReference>
<dbReference type="AlphaFoldDB" id="A0A3E2HIE9"/>
<keyword evidence="5" id="KW-0560">Oxidoreductase</keyword>
<dbReference type="PANTHER" id="PTHR42940:SF8">
    <property type="entry name" value="VACUOLAR PROTEIN SORTING-ASSOCIATED PROTEIN 11"/>
    <property type="match status" value="1"/>
</dbReference>
<feature type="non-terminal residue" evidence="7">
    <location>
        <position position="1"/>
    </location>
</feature>
<comment type="cofactor">
    <cofactor evidence="1">
        <name>Zn(2+)</name>
        <dbReference type="ChEBI" id="CHEBI:29105"/>
    </cofactor>
</comment>
<sequence>MGNTTPQEMMKAAVLKEFGGKITVEHIPKPIPGPRELLVRVKAASLCHSDVGIIKGNFGKAALPLVVGHEALGQVESLGEQAKTYGFKIGDMIGDSLWHGMCLECIPCRDAGPQFCPKRLTKGRSTAGCFAEYALMDAASAVVINPHGTPDPSTTLRHLAPVFCAGITVFDAVTRATLAPGETVAVVGAGGLGQICIQYASALGAKTIALDVRDEQLEASKGEGGADEVINIVKAGDEVVNILASLNSGRLADVCIVTSGANAAYQTALKLLAPLGRLIAVGIPLEPTAIPMRIFINACQSLIGAKVPGQKGTQKCLDFTLRKNILPKIHPRKFNLEDLNEMVELMEAGEIEMGRMVVEFF</sequence>
<feature type="non-terminal residue" evidence="7">
    <location>
        <position position="361"/>
    </location>
</feature>
<protein>
    <recommendedName>
        <fullName evidence="6">Enoyl reductase (ER) domain-containing protein</fullName>
    </recommendedName>
</protein>
<dbReference type="InterPro" id="IPR013154">
    <property type="entry name" value="ADH-like_N"/>
</dbReference>
<dbReference type="GO" id="GO:0046872">
    <property type="term" value="F:metal ion binding"/>
    <property type="evidence" value="ECO:0007669"/>
    <property type="project" value="UniProtKB-KW"/>
</dbReference>
<feature type="domain" description="Enoyl reductase (ER)" evidence="6">
    <location>
        <begin position="19"/>
        <end position="358"/>
    </location>
</feature>